<keyword evidence="2" id="KW-1133">Transmembrane helix</keyword>
<keyword evidence="2" id="KW-0472">Membrane</keyword>
<organism evidence="3">
    <name type="scientific">Saccharomyces paradoxus</name>
    <name type="common">Yeast</name>
    <name type="synonym">Saccharomyces douglasii</name>
    <dbReference type="NCBI Taxonomy" id="27291"/>
    <lineage>
        <taxon>Eukaryota</taxon>
        <taxon>Fungi</taxon>
        <taxon>Dikarya</taxon>
        <taxon>Ascomycota</taxon>
        <taxon>Saccharomycotina</taxon>
        <taxon>Saccharomycetes</taxon>
        <taxon>Saccharomycetales</taxon>
        <taxon>Saccharomycetaceae</taxon>
        <taxon>Saccharomyces</taxon>
    </lineage>
</organism>
<feature type="compositionally biased region" description="Basic and acidic residues" evidence="1">
    <location>
        <begin position="115"/>
        <end position="124"/>
    </location>
</feature>
<feature type="region of interest" description="Disordered" evidence="1">
    <location>
        <begin position="102"/>
        <end position="124"/>
    </location>
</feature>
<name>A0A8B8UZF6_SACPA</name>
<keyword evidence="2" id="KW-0812">Transmembrane</keyword>
<dbReference type="RefSeq" id="XP_033769103.1">
    <property type="nucleotide sequence ID" value="XM_033913212.1"/>
</dbReference>
<reference evidence="3" key="2">
    <citation type="submission" date="2020-01" db="EMBL/GenBank/DDBJ databases">
        <title>Population-level Yeast Reference Genomes.</title>
        <authorList>
            <person name="Yue J.-X."/>
        </authorList>
    </citation>
    <scope>NUCLEOTIDE SEQUENCE</scope>
    <source>
        <strain evidence="3">CBS432</strain>
    </source>
</reference>
<reference evidence="3" key="1">
    <citation type="journal article" date="2017" name="Nat. Genet.">
        <title>Contrasting evolutionary genome dynamics between domesticated and wild yeasts.</title>
        <authorList>
            <person name="Yue J.X."/>
            <person name="Li J."/>
            <person name="Aigrain L."/>
            <person name="Hallin J."/>
            <person name="Persson K."/>
            <person name="Oliver K."/>
            <person name="Bergstrom A."/>
            <person name="Coupland P."/>
            <person name="Warringer J."/>
            <person name="Lagomarsino M.C."/>
            <person name="Fischer G."/>
            <person name="Durbin R."/>
            <person name="Liti G."/>
        </authorList>
    </citation>
    <scope>NUCLEOTIDE SEQUENCE</scope>
    <source>
        <strain evidence="3">CBS432</strain>
    </source>
</reference>
<dbReference type="OrthoDB" id="4058511at2759"/>
<reference evidence="3" key="4">
    <citation type="submission" date="2025-08" db="UniProtKB">
        <authorList>
            <consortium name="RefSeq"/>
        </authorList>
    </citation>
    <scope>IDENTIFICATION</scope>
    <source>
        <strain evidence="3">CBS432</strain>
    </source>
</reference>
<dbReference type="GeneID" id="54633528"/>
<dbReference type="VEuPathDB" id="FungiDB:SPAR_O00990"/>
<dbReference type="KEGG" id="spao:SPAR_O00990"/>
<evidence type="ECO:0000256" key="2">
    <source>
        <dbReference type="SAM" id="Phobius"/>
    </source>
</evidence>
<gene>
    <name evidence="3" type="primary">AIM39</name>
    <name evidence="3" type="ORF">SPAR_O00990</name>
</gene>
<proteinExistence type="predicted"/>
<accession>A0A8B8UZF6</accession>
<protein>
    <submittedName>
        <fullName evidence="3">Aim39p</fullName>
    </submittedName>
</protein>
<feature type="transmembrane region" description="Helical" evidence="2">
    <location>
        <begin position="147"/>
        <end position="166"/>
    </location>
</feature>
<evidence type="ECO:0000256" key="1">
    <source>
        <dbReference type="SAM" id="MobiDB-lite"/>
    </source>
</evidence>
<evidence type="ECO:0000313" key="3">
    <source>
        <dbReference type="RefSeq" id="XP_033769103.1"/>
    </source>
</evidence>
<sequence length="385" mass="44705">MWGLCKDYFPSSKIQVQERNKALKLKKSGSEHNKKKEKRGVMIRFTVLRNTKTPLLSARSICLFAQAPTGRQIRCNTLNKAITTKILLFTASKRHVHDGKHFFTTPHQQQQTKSGETEEGNRPNLEEDLKSIGQAITHQRNKRRKQIWSAIFGGIFGVIIGYSVIYKVVYLKEQSFLPLFPSSKIRKLSARDLKRVDVNQVQKLSKLRVLEILSGHEMIKEQYGVPLLDKDGNSPTLNEFSMWCEDQDPCVTGIVMEPDDQRDSSHTWYRIPFVCKWRITHRPISIRRTIDDLLNRIGLETADLFEIISPERVYGSFKYEYPLQGDSHALHLWFHGEIELDDDSLIVYNGKFHVDVKLQEIDLFRREKNGQLVQYVLYKNDASDK</sequence>
<reference evidence="3" key="3">
    <citation type="submission" date="2025-07" db="EMBL/GenBank/DDBJ databases">
        <authorList>
            <consortium name="NCBI Genome Project"/>
        </authorList>
    </citation>
    <scope>NUCLEOTIDE SEQUENCE</scope>
    <source>
        <strain evidence="3">CBS432</strain>
    </source>
</reference>
<dbReference type="AlphaFoldDB" id="A0A8B8UZF6"/>